<feature type="transmembrane region" description="Helical" evidence="1">
    <location>
        <begin position="24"/>
        <end position="42"/>
    </location>
</feature>
<organism evidence="3 4">
    <name type="scientific">Intrasporangium chromatireducens Q5-1</name>
    <dbReference type="NCBI Taxonomy" id="584657"/>
    <lineage>
        <taxon>Bacteria</taxon>
        <taxon>Bacillati</taxon>
        <taxon>Actinomycetota</taxon>
        <taxon>Actinomycetes</taxon>
        <taxon>Micrococcales</taxon>
        <taxon>Intrasporangiaceae</taxon>
        <taxon>Intrasporangium</taxon>
    </lineage>
</organism>
<accession>W9GML4</accession>
<evidence type="ECO:0000313" key="3">
    <source>
        <dbReference type="EMBL" id="EWT06048.1"/>
    </source>
</evidence>
<evidence type="ECO:0000259" key="2">
    <source>
        <dbReference type="Pfam" id="PF00924"/>
    </source>
</evidence>
<dbReference type="AlphaFoldDB" id="W9GML4"/>
<dbReference type="RefSeq" id="WP_051518432.1">
    <property type="nucleotide sequence ID" value="NZ_AWQS01000069.1"/>
</dbReference>
<dbReference type="InterPro" id="IPR010920">
    <property type="entry name" value="LSM_dom_sf"/>
</dbReference>
<feature type="transmembrane region" description="Helical" evidence="1">
    <location>
        <begin position="118"/>
        <end position="142"/>
    </location>
</feature>
<protein>
    <recommendedName>
        <fullName evidence="2">Mechanosensitive ion channel MscS domain-containing protein</fullName>
    </recommendedName>
</protein>
<gene>
    <name evidence="3" type="ORF">N864_00665</name>
</gene>
<dbReference type="OrthoDB" id="2373720at2"/>
<keyword evidence="1" id="KW-1133">Transmembrane helix</keyword>
<reference evidence="4" key="1">
    <citation type="submission" date="2013-08" db="EMBL/GenBank/DDBJ databases">
        <title>Intrasporangium oryzae NRRL B-24470.</title>
        <authorList>
            <person name="Liu H."/>
            <person name="Wang G."/>
        </authorList>
    </citation>
    <scope>NUCLEOTIDE SEQUENCE [LARGE SCALE GENOMIC DNA]</scope>
    <source>
        <strain evidence="4">Q5-1</strain>
    </source>
</reference>
<dbReference type="Gene3D" id="1.10.287.1260">
    <property type="match status" value="1"/>
</dbReference>
<feature type="transmembrane region" description="Helical" evidence="1">
    <location>
        <begin position="51"/>
        <end position="71"/>
    </location>
</feature>
<dbReference type="PANTHER" id="PTHR30221">
    <property type="entry name" value="SMALL-CONDUCTANCE MECHANOSENSITIVE CHANNEL"/>
    <property type="match status" value="1"/>
</dbReference>
<dbReference type="PANTHER" id="PTHR30221:SF1">
    <property type="entry name" value="SMALL-CONDUCTANCE MECHANOSENSITIVE CHANNEL"/>
    <property type="match status" value="1"/>
</dbReference>
<keyword evidence="1" id="KW-0812">Transmembrane</keyword>
<keyword evidence="1" id="KW-0472">Membrane</keyword>
<dbReference type="InterPro" id="IPR045275">
    <property type="entry name" value="MscS_archaea/bacteria_type"/>
</dbReference>
<comment type="caution">
    <text evidence="3">The sequence shown here is derived from an EMBL/GenBank/DDBJ whole genome shotgun (WGS) entry which is preliminary data.</text>
</comment>
<keyword evidence="4" id="KW-1185">Reference proteome</keyword>
<evidence type="ECO:0000313" key="4">
    <source>
        <dbReference type="Proteomes" id="UP000019494"/>
    </source>
</evidence>
<evidence type="ECO:0000256" key="1">
    <source>
        <dbReference type="SAM" id="Phobius"/>
    </source>
</evidence>
<feature type="domain" description="Mechanosensitive ion channel MscS" evidence="2">
    <location>
        <begin position="137"/>
        <end position="197"/>
    </location>
</feature>
<dbReference type="Pfam" id="PF00924">
    <property type="entry name" value="MS_channel_2nd"/>
    <property type="match status" value="1"/>
</dbReference>
<dbReference type="EMBL" id="AWQS01000069">
    <property type="protein sequence ID" value="EWT06048.1"/>
    <property type="molecule type" value="Genomic_DNA"/>
</dbReference>
<dbReference type="SUPFAM" id="SSF50182">
    <property type="entry name" value="Sm-like ribonucleoproteins"/>
    <property type="match status" value="1"/>
</dbReference>
<sequence>MKLSLLTATATALRARADLRRAGAAAAFSFVVLVVVATFGVPQSPQLTPRLVTFLGAVVFAVSAAIAVRYTANELAGVVGARASAGTASNLRLWVTMIGYVLVGVLALTVLHVPIEKLLLSGAITGVVIGIAAQQALANLFAGLVPLTSRPFEIGSWILLKSGALGGEYHGRVVGIGLTYTEIITEDGPFSLPNAGVLASATGRRGPEETSTTAA</sequence>
<feature type="transmembrane region" description="Helical" evidence="1">
    <location>
        <begin position="91"/>
        <end position="111"/>
    </location>
</feature>
<dbReference type="InterPro" id="IPR006685">
    <property type="entry name" value="MscS_channel_2nd"/>
</dbReference>
<dbReference type="Proteomes" id="UP000019494">
    <property type="component" value="Unassembled WGS sequence"/>
</dbReference>
<proteinExistence type="predicted"/>
<name>W9GML4_9MICO</name>
<dbReference type="GO" id="GO:0008381">
    <property type="term" value="F:mechanosensitive monoatomic ion channel activity"/>
    <property type="evidence" value="ECO:0007669"/>
    <property type="project" value="InterPro"/>
</dbReference>
<dbReference type="GO" id="GO:0016020">
    <property type="term" value="C:membrane"/>
    <property type="evidence" value="ECO:0007669"/>
    <property type="project" value="InterPro"/>
</dbReference>